<accession>A0A1G7S516</accession>
<proteinExistence type="predicted"/>
<gene>
    <name evidence="2" type="ORF">SAMN05216377_109237</name>
</gene>
<name>A0A1G7S516_PSEOR</name>
<dbReference type="PROSITE" id="PS51257">
    <property type="entry name" value="PROKAR_LIPOPROTEIN"/>
    <property type="match status" value="1"/>
</dbReference>
<dbReference type="GO" id="GO:0003755">
    <property type="term" value="F:peptidyl-prolyl cis-trans isomerase activity"/>
    <property type="evidence" value="ECO:0007669"/>
    <property type="project" value="InterPro"/>
</dbReference>
<sequence length="297" mass="29910">MGKLTRVGLGTAVVALVLAGCGGPGQVGSALIVGDQRVEVGAVQSTIDSALAHKADLAAQSSQQIADADIARYVVGGEVTHALLAQAAARTGVTASADAIDATLANTDDQSLLLDRTLFDGEELRSRATDHATAVALAERYVDGLSVTVDVAAATTADEAADKARALAEGGPAADAVLADPRTAQKGQVYRAAADPDTATTVVFGVPEGTVVRFQPSPGQGIWLVVKVTDRQTDAPSGVPPAAGTIDRGTLASIGERIAQADGGPVQLNPRFGAWDPTRLTVVPPGREAGSVLAPGA</sequence>
<keyword evidence="3" id="KW-1185">Reference proteome</keyword>
<evidence type="ECO:0000313" key="2">
    <source>
        <dbReference type="EMBL" id="SDG18107.1"/>
    </source>
</evidence>
<evidence type="ECO:0000313" key="3">
    <source>
        <dbReference type="Proteomes" id="UP000198967"/>
    </source>
</evidence>
<dbReference type="STRING" id="366584.SAMN05216377_109237"/>
<dbReference type="OrthoDB" id="5175106at2"/>
<protein>
    <submittedName>
        <fullName evidence="2">SurA N-terminal domain-containing protein</fullName>
    </submittedName>
</protein>
<reference evidence="2 3" key="1">
    <citation type="submission" date="2016-10" db="EMBL/GenBank/DDBJ databases">
        <authorList>
            <person name="de Groot N.N."/>
        </authorList>
    </citation>
    <scope>NUCLEOTIDE SEQUENCE [LARGE SCALE GENOMIC DNA]</scope>
    <source>
        <strain evidence="2 3">CGMCC 4.3143</strain>
    </source>
</reference>
<dbReference type="Pfam" id="PF13145">
    <property type="entry name" value="Rotamase_2"/>
    <property type="match status" value="1"/>
</dbReference>
<dbReference type="EMBL" id="FNBE01000009">
    <property type="protein sequence ID" value="SDG18107.1"/>
    <property type="molecule type" value="Genomic_DNA"/>
</dbReference>
<dbReference type="Proteomes" id="UP000198967">
    <property type="component" value="Unassembled WGS sequence"/>
</dbReference>
<dbReference type="AlphaFoldDB" id="A0A1G7S516"/>
<feature type="domain" description="PpiC" evidence="1">
    <location>
        <begin position="140"/>
        <end position="234"/>
    </location>
</feature>
<dbReference type="InterPro" id="IPR000297">
    <property type="entry name" value="PPIase_PpiC"/>
</dbReference>
<organism evidence="2 3">
    <name type="scientific">Pseudonocardia oroxyli</name>
    <dbReference type="NCBI Taxonomy" id="366584"/>
    <lineage>
        <taxon>Bacteria</taxon>
        <taxon>Bacillati</taxon>
        <taxon>Actinomycetota</taxon>
        <taxon>Actinomycetes</taxon>
        <taxon>Pseudonocardiales</taxon>
        <taxon>Pseudonocardiaceae</taxon>
        <taxon>Pseudonocardia</taxon>
    </lineage>
</organism>
<evidence type="ECO:0000259" key="1">
    <source>
        <dbReference type="Pfam" id="PF13145"/>
    </source>
</evidence>
<dbReference type="Pfam" id="PF13624">
    <property type="entry name" value="SurA_N_3"/>
    <property type="match status" value="1"/>
</dbReference>